<dbReference type="AlphaFoldDB" id="A0A9X3EPC0"/>
<feature type="chain" id="PRO_5040806662" evidence="1">
    <location>
        <begin position="26"/>
        <end position="310"/>
    </location>
</feature>
<gene>
    <name evidence="3" type="ORF">OV079_19765</name>
</gene>
<dbReference type="PROSITE" id="PS51257">
    <property type="entry name" value="PROKAR_LIPOPROTEIN"/>
    <property type="match status" value="1"/>
</dbReference>
<dbReference type="RefSeq" id="WP_267770388.1">
    <property type="nucleotide sequence ID" value="NZ_JAPNKE010000002.1"/>
</dbReference>
<dbReference type="CDD" id="cd12797">
    <property type="entry name" value="M23_peptidase"/>
    <property type="match status" value="1"/>
</dbReference>
<dbReference type="SUPFAM" id="SSF51261">
    <property type="entry name" value="Duplicated hybrid motif"/>
    <property type="match status" value="1"/>
</dbReference>
<comment type="caution">
    <text evidence="3">The sequence shown here is derived from an EMBL/GenBank/DDBJ whole genome shotgun (WGS) entry which is preliminary data.</text>
</comment>
<dbReference type="EMBL" id="JAPNKE010000002">
    <property type="protein sequence ID" value="MCY1007748.1"/>
    <property type="molecule type" value="Genomic_DNA"/>
</dbReference>
<dbReference type="PANTHER" id="PTHR21666:SF270">
    <property type="entry name" value="MUREIN HYDROLASE ACTIVATOR ENVC"/>
    <property type="match status" value="1"/>
</dbReference>
<feature type="domain" description="SH3b" evidence="2">
    <location>
        <begin position="229"/>
        <end position="307"/>
    </location>
</feature>
<dbReference type="InterPro" id="IPR003646">
    <property type="entry name" value="SH3-like_bac-type"/>
</dbReference>
<dbReference type="PANTHER" id="PTHR21666">
    <property type="entry name" value="PEPTIDASE-RELATED"/>
    <property type="match status" value="1"/>
</dbReference>
<evidence type="ECO:0000256" key="1">
    <source>
        <dbReference type="SAM" id="SignalP"/>
    </source>
</evidence>
<dbReference type="InterPro" id="IPR050570">
    <property type="entry name" value="Cell_wall_metabolism_enzyme"/>
</dbReference>
<protein>
    <submittedName>
        <fullName evidence="3">Peptidoglycan DD-metalloendopeptidase family protein</fullName>
    </submittedName>
</protein>
<keyword evidence="1" id="KW-0732">Signal</keyword>
<organism evidence="3 4">
    <name type="scientific">Nannocystis pusilla</name>
    <dbReference type="NCBI Taxonomy" id="889268"/>
    <lineage>
        <taxon>Bacteria</taxon>
        <taxon>Pseudomonadati</taxon>
        <taxon>Myxococcota</taxon>
        <taxon>Polyangia</taxon>
        <taxon>Nannocystales</taxon>
        <taxon>Nannocystaceae</taxon>
        <taxon>Nannocystis</taxon>
    </lineage>
</organism>
<evidence type="ECO:0000313" key="4">
    <source>
        <dbReference type="Proteomes" id="UP001150924"/>
    </source>
</evidence>
<evidence type="ECO:0000259" key="2">
    <source>
        <dbReference type="PROSITE" id="PS51781"/>
    </source>
</evidence>
<name>A0A9X3EPC0_9BACT</name>
<proteinExistence type="predicted"/>
<feature type="signal peptide" evidence="1">
    <location>
        <begin position="1"/>
        <end position="25"/>
    </location>
</feature>
<sequence length="310" mass="32074">MTRLSSVLAHRILVSLALTSGLALSGCIEDMTAEEAEADPAAFFGDEQWWDEGPPAGEESADELDAFDDLRAETEISAAPAFQLPFPCGQVWAGQTRTNHSPVNSVDFNRTDDVNDPVVAAAAGKVSRVANEGNTSYGRWIEIDHGSGYRTRYAHLNSQVVSVGQSVSQGQKIGTVGSTGGSSGPHLHYEQRLNGTAQKPVFNGSTALFFGTKNYTSKNKCSGGGGGSGVTGTVSTSGLPLTVRSSPSTGATAVGSVANGSKVTITCQKNGSSVTGTFGTTTLWDFIGTGYVSDAYINTGSDGQVAPTCN</sequence>
<dbReference type="InterPro" id="IPR011055">
    <property type="entry name" value="Dup_hybrid_motif"/>
</dbReference>
<dbReference type="InterPro" id="IPR016047">
    <property type="entry name" value="M23ase_b-sheet_dom"/>
</dbReference>
<dbReference type="Gene3D" id="2.30.30.40">
    <property type="entry name" value="SH3 Domains"/>
    <property type="match status" value="1"/>
</dbReference>
<dbReference type="Gene3D" id="2.70.70.10">
    <property type="entry name" value="Glucose Permease (Domain IIA)"/>
    <property type="match status" value="1"/>
</dbReference>
<reference evidence="3" key="1">
    <citation type="submission" date="2022-11" db="EMBL/GenBank/DDBJ databases">
        <title>Minimal conservation of predation-associated metabolite biosynthetic gene clusters underscores biosynthetic potential of Myxococcota including descriptions for ten novel species: Archangium lansinium sp. nov., Myxococcus landrumus sp. nov., Nannocystis bai.</title>
        <authorList>
            <person name="Ahearne A."/>
            <person name="Stevens C."/>
            <person name="Phillips K."/>
        </authorList>
    </citation>
    <scope>NUCLEOTIDE SEQUENCE</scope>
    <source>
        <strain evidence="3">Na p29</strain>
    </source>
</reference>
<dbReference type="Pfam" id="PF01551">
    <property type="entry name" value="Peptidase_M23"/>
    <property type="match status" value="1"/>
</dbReference>
<dbReference type="Proteomes" id="UP001150924">
    <property type="component" value="Unassembled WGS sequence"/>
</dbReference>
<dbReference type="GO" id="GO:0004222">
    <property type="term" value="F:metalloendopeptidase activity"/>
    <property type="evidence" value="ECO:0007669"/>
    <property type="project" value="TreeGrafter"/>
</dbReference>
<keyword evidence="4" id="KW-1185">Reference proteome</keyword>
<accession>A0A9X3EPC0</accession>
<dbReference type="PROSITE" id="PS51781">
    <property type="entry name" value="SH3B"/>
    <property type="match status" value="1"/>
</dbReference>
<evidence type="ECO:0000313" key="3">
    <source>
        <dbReference type="EMBL" id="MCY1007748.1"/>
    </source>
</evidence>